<dbReference type="GO" id="GO:0016787">
    <property type="term" value="F:hydrolase activity"/>
    <property type="evidence" value="ECO:0007669"/>
    <property type="project" value="UniProtKB-KW"/>
</dbReference>
<protein>
    <submittedName>
        <fullName evidence="1">Phosphoribosyl-AMP cyclohydrolase</fullName>
    </submittedName>
</protein>
<evidence type="ECO:0000313" key="1">
    <source>
        <dbReference type="EMBL" id="JAT56150.1"/>
    </source>
</evidence>
<dbReference type="PANTHER" id="PTHR36000:SF3">
    <property type="entry name" value="EMBRYO DEFECTIVE 1273"/>
    <property type="match status" value="1"/>
</dbReference>
<proteinExistence type="predicted"/>
<accession>A0A1D1YND0</accession>
<name>A0A1D1YND0_9ARAE</name>
<sequence>MEVALSAPRNLPFSLRFRTTASGGLGHHLGQHRCFLFSYLHHQKHTVKCSLKAPTAEHFGEPNKFATYWHMLSETLWRSLPEPVIEFPWKKAEVLILQRLLHLGKKAMKWFLVFFLLVNFPSDVFFSFSRNRELMIPLGLFIGIVVADFFNETSKELLHCSTKDLTAGKLLAIGTIFASFRLVTPHVALPGRMVLSHISNGGLMQALWLLKELQDTEGEKDVESPSLSKQVE</sequence>
<dbReference type="EMBL" id="GDJX01011786">
    <property type="protein sequence ID" value="JAT56150.1"/>
    <property type="molecule type" value="Transcribed_RNA"/>
</dbReference>
<gene>
    <name evidence="1" type="primary">hisI_1</name>
    <name evidence="1" type="ORF">g.31915</name>
</gene>
<dbReference type="PANTHER" id="PTHR36000">
    <property type="entry name" value="DEFECTIVE 1273 PROTEIN, PUTATIVE-RELATED"/>
    <property type="match status" value="1"/>
</dbReference>
<keyword evidence="1" id="KW-0378">Hydrolase</keyword>
<dbReference type="AlphaFoldDB" id="A0A1D1YND0"/>
<organism evidence="1">
    <name type="scientific">Anthurium amnicola</name>
    <dbReference type="NCBI Taxonomy" id="1678845"/>
    <lineage>
        <taxon>Eukaryota</taxon>
        <taxon>Viridiplantae</taxon>
        <taxon>Streptophyta</taxon>
        <taxon>Embryophyta</taxon>
        <taxon>Tracheophyta</taxon>
        <taxon>Spermatophyta</taxon>
        <taxon>Magnoliopsida</taxon>
        <taxon>Liliopsida</taxon>
        <taxon>Araceae</taxon>
        <taxon>Pothoideae</taxon>
        <taxon>Potheae</taxon>
        <taxon>Anthurium</taxon>
    </lineage>
</organism>
<reference evidence="1" key="1">
    <citation type="submission" date="2015-07" db="EMBL/GenBank/DDBJ databases">
        <title>Transcriptome Assembly of Anthurium amnicola.</title>
        <authorList>
            <person name="Suzuki J."/>
        </authorList>
    </citation>
    <scope>NUCLEOTIDE SEQUENCE</scope>
</reference>